<gene>
    <name evidence="2" type="ORF">BB561_003450</name>
</gene>
<accession>A0A2T9YLA0</accession>
<feature type="region of interest" description="Disordered" evidence="1">
    <location>
        <begin position="150"/>
        <end position="174"/>
    </location>
</feature>
<protein>
    <submittedName>
        <fullName evidence="2">Uncharacterized protein</fullName>
    </submittedName>
</protein>
<evidence type="ECO:0000256" key="1">
    <source>
        <dbReference type="SAM" id="MobiDB-lite"/>
    </source>
</evidence>
<evidence type="ECO:0000313" key="2">
    <source>
        <dbReference type="EMBL" id="PVU93112.1"/>
    </source>
</evidence>
<sequence length="174" mass="19801">MNNLQPAIDLTKSAKLLEQYVRSSNLIRFNQHLINSHVSQYSTILLKPVTRSLKQLHVQKFSTCQLIHQHKPSLLSGKNKKQNLETQKLKATSLHNVNSEHNTHTEPEKKSLWRSYKAISPRYRIILGLIMMGISFAGLQFSDDLEEKFPQNTENSGLGLKVPGGTLDKIEKSK</sequence>
<name>A0A2T9YLA0_9FUNG</name>
<proteinExistence type="predicted"/>
<organism evidence="2 3">
    <name type="scientific">Smittium simulii</name>
    <dbReference type="NCBI Taxonomy" id="133385"/>
    <lineage>
        <taxon>Eukaryota</taxon>
        <taxon>Fungi</taxon>
        <taxon>Fungi incertae sedis</taxon>
        <taxon>Zoopagomycota</taxon>
        <taxon>Kickxellomycotina</taxon>
        <taxon>Harpellomycetes</taxon>
        <taxon>Harpellales</taxon>
        <taxon>Legeriomycetaceae</taxon>
        <taxon>Smittium</taxon>
    </lineage>
</organism>
<dbReference type="Proteomes" id="UP000245383">
    <property type="component" value="Unassembled WGS sequence"/>
</dbReference>
<reference evidence="2 3" key="1">
    <citation type="journal article" date="2018" name="MBio">
        <title>Comparative Genomics Reveals the Core Gene Toolbox for the Fungus-Insect Symbiosis.</title>
        <authorList>
            <person name="Wang Y."/>
            <person name="Stata M."/>
            <person name="Wang W."/>
            <person name="Stajich J.E."/>
            <person name="White M.M."/>
            <person name="Moncalvo J.M."/>
        </authorList>
    </citation>
    <scope>NUCLEOTIDE SEQUENCE [LARGE SCALE GENOMIC DNA]</scope>
    <source>
        <strain evidence="2 3">SWE-8-4</strain>
    </source>
</reference>
<dbReference type="EMBL" id="MBFR01000138">
    <property type="protein sequence ID" value="PVU93112.1"/>
    <property type="molecule type" value="Genomic_DNA"/>
</dbReference>
<keyword evidence="3" id="KW-1185">Reference proteome</keyword>
<dbReference type="AlphaFoldDB" id="A0A2T9YLA0"/>
<comment type="caution">
    <text evidence="2">The sequence shown here is derived from an EMBL/GenBank/DDBJ whole genome shotgun (WGS) entry which is preliminary data.</text>
</comment>
<evidence type="ECO:0000313" key="3">
    <source>
        <dbReference type="Proteomes" id="UP000245383"/>
    </source>
</evidence>
<dbReference type="OrthoDB" id="2555959at2759"/>